<accession>A0AAV0ZBX9</accession>
<evidence type="ECO:0000313" key="2">
    <source>
        <dbReference type="Proteomes" id="UP001157006"/>
    </source>
</evidence>
<proteinExistence type="predicted"/>
<dbReference type="PANTHER" id="PTHR32108:SF9">
    <property type="entry name" value="REVERSE TRANSCRIPTASE RNASE H-LIKE DOMAIN-CONTAINING PROTEIN"/>
    <property type="match status" value="1"/>
</dbReference>
<name>A0AAV0ZBX9_VICFA</name>
<reference evidence="1 2" key="1">
    <citation type="submission" date="2023-01" db="EMBL/GenBank/DDBJ databases">
        <authorList>
            <person name="Kreplak J."/>
        </authorList>
    </citation>
    <scope>NUCLEOTIDE SEQUENCE [LARGE SCALE GENOMIC DNA]</scope>
</reference>
<sequence>MKSSRGKNIPSTYTGQPLDMLPKALHQQPLFVSPQNNLNQIRNRGHFDPIPMTYIELYSALVQKGLITTRALPPPLYPFPTGFQSDLHCEFHQGGAGHNLKNCYTLKARVQDLVKAKILLTFKDTNPNVVNNPLSRYAK</sequence>
<organism evidence="1 2">
    <name type="scientific">Vicia faba</name>
    <name type="common">Broad bean</name>
    <name type="synonym">Faba vulgaris</name>
    <dbReference type="NCBI Taxonomy" id="3906"/>
    <lineage>
        <taxon>Eukaryota</taxon>
        <taxon>Viridiplantae</taxon>
        <taxon>Streptophyta</taxon>
        <taxon>Embryophyta</taxon>
        <taxon>Tracheophyta</taxon>
        <taxon>Spermatophyta</taxon>
        <taxon>Magnoliopsida</taxon>
        <taxon>eudicotyledons</taxon>
        <taxon>Gunneridae</taxon>
        <taxon>Pentapetalae</taxon>
        <taxon>rosids</taxon>
        <taxon>fabids</taxon>
        <taxon>Fabales</taxon>
        <taxon>Fabaceae</taxon>
        <taxon>Papilionoideae</taxon>
        <taxon>50 kb inversion clade</taxon>
        <taxon>NPAAA clade</taxon>
        <taxon>Hologalegina</taxon>
        <taxon>IRL clade</taxon>
        <taxon>Fabeae</taxon>
        <taxon>Vicia</taxon>
    </lineage>
</organism>
<dbReference type="AlphaFoldDB" id="A0AAV0ZBX9"/>
<dbReference type="Proteomes" id="UP001157006">
    <property type="component" value="Chromosome 2"/>
</dbReference>
<dbReference type="PANTHER" id="PTHR32108">
    <property type="entry name" value="DNA-DIRECTED RNA POLYMERASE SUBUNIT ALPHA"/>
    <property type="match status" value="1"/>
</dbReference>
<dbReference type="EMBL" id="OX451737">
    <property type="protein sequence ID" value="CAI8596150.1"/>
    <property type="molecule type" value="Genomic_DNA"/>
</dbReference>
<gene>
    <name evidence="1" type="ORF">VFH_II020880</name>
</gene>
<keyword evidence="2" id="KW-1185">Reference proteome</keyword>
<evidence type="ECO:0000313" key="1">
    <source>
        <dbReference type="EMBL" id="CAI8596150.1"/>
    </source>
</evidence>
<protein>
    <submittedName>
        <fullName evidence="1">Uncharacterized protein</fullName>
    </submittedName>
</protein>